<organism evidence="2 3">
    <name type="scientific">Monoraphidium neglectum</name>
    <dbReference type="NCBI Taxonomy" id="145388"/>
    <lineage>
        <taxon>Eukaryota</taxon>
        <taxon>Viridiplantae</taxon>
        <taxon>Chlorophyta</taxon>
        <taxon>core chlorophytes</taxon>
        <taxon>Chlorophyceae</taxon>
        <taxon>CS clade</taxon>
        <taxon>Sphaeropleales</taxon>
        <taxon>Selenastraceae</taxon>
        <taxon>Monoraphidium</taxon>
    </lineage>
</organism>
<dbReference type="PANTHER" id="PTHR16110">
    <property type="entry name" value="TBC1 DOMAIN FAMILY MEMBER 19"/>
    <property type="match status" value="1"/>
</dbReference>
<dbReference type="OrthoDB" id="549258at2759"/>
<keyword evidence="3" id="KW-1185">Reference proteome</keyword>
<feature type="compositionally biased region" description="Pro residues" evidence="1">
    <location>
        <begin position="9"/>
        <end position="23"/>
    </location>
</feature>
<dbReference type="PANTHER" id="PTHR16110:SF1">
    <property type="entry name" value="TBC1 DOMAIN FAMILY MEMBER 19"/>
    <property type="match status" value="1"/>
</dbReference>
<dbReference type="Proteomes" id="UP000054498">
    <property type="component" value="Unassembled WGS sequence"/>
</dbReference>
<evidence type="ECO:0000256" key="1">
    <source>
        <dbReference type="SAM" id="MobiDB-lite"/>
    </source>
</evidence>
<gene>
    <name evidence="2" type="ORF">MNEG_4946</name>
</gene>
<reference evidence="2 3" key="1">
    <citation type="journal article" date="2013" name="BMC Genomics">
        <title>Reconstruction of the lipid metabolism for the microalga Monoraphidium neglectum from its genome sequence reveals characteristics suitable for biofuel production.</title>
        <authorList>
            <person name="Bogen C."/>
            <person name="Al-Dilaimi A."/>
            <person name="Albersmeier A."/>
            <person name="Wichmann J."/>
            <person name="Grundmann M."/>
            <person name="Rupp O."/>
            <person name="Lauersen K.J."/>
            <person name="Blifernez-Klassen O."/>
            <person name="Kalinowski J."/>
            <person name="Goesmann A."/>
            <person name="Mussgnug J.H."/>
            <person name="Kruse O."/>
        </authorList>
    </citation>
    <scope>NUCLEOTIDE SEQUENCE [LARGE SCALE GENOMIC DNA]</scope>
    <source>
        <strain evidence="2 3">SAG 48.87</strain>
    </source>
</reference>
<dbReference type="STRING" id="145388.A0A0D2MJ21"/>
<proteinExistence type="predicted"/>
<dbReference type="KEGG" id="mng:MNEG_4946"/>
<accession>A0A0D2MJ21</accession>
<protein>
    <recommendedName>
        <fullName evidence="4">Rab-GAP TBC domain-containing protein</fullName>
    </recommendedName>
</protein>
<evidence type="ECO:0000313" key="2">
    <source>
        <dbReference type="EMBL" id="KIZ03010.1"/>
    </source>
</evidence>
<evidence type="ECO:0008006" key="4">
    <source>
        <dbReference type="Google" id="ProtNLM"/>
    </source>
</evidence>
<dbReference type="RefSeq" id="XP_013902029.1">
    <property type="nucleotide sequence ID" value="XM_014046575.1"/>
</dbReference>
<dbReference type="InterPro" id="IPR042507">
    <property type="entry name" value="TBC1D19"/>
</dbReference>
<evidence type="ECO:0000313" key="3">
    <source>
        <dbReference type="Proteomes" id="UP000054498"/>
    </source>
</evidence>
<dbReference type="EMBL" id="KK100932">
    <property type="protein sequence ID" value="KIZ03010.1"/>
    <property type="molecule type" value="Genomic_DNA"/>
</dbReference>
<dbReference type="GeneID" id="25737823"/>
<sequence>MACSQSSPFPSPTQDPSPTPPPSATASRHTPIVQVGLDDVLHPWFREQQISQAQRVLASASSAACARAARTGLPPSARPAAWACALGLPPQPPQPQPEAAGVARPAAGCYLASRRDEDVLRVLCEGVERQQLLVDALTCGDTAAVAASEHYFLFADAIRRAGCTQGYGLEPAPHDCRPAILLAFSRDASICRNARGAPLPRLAMEGRGGRLHAYPPSGVLPFCGLAALAAPLAFLYSSPAAAYRVFAALYCRHWMFSAFAGYLSPGETLLLWDRVIGFDSLLPLPLLAVAVVTRDLILAAASPEELTEAVEDLGEIRVVPLLQALLFDA</sequence>
<feature type="region of interest" description="Disordered" evidence="1">
    <location>
        <begin position="1"/>
        <end position="28"/>
    </location>
</feature>
<dbReference type="AlphaFoldDB" id="A0A0D2MJ21"/>
<name>A0A0D2MJ21_9CHLO</name>